<organism evidence="2 3">
    <name type="scientific">Neonectria ditissima</name>
    <dbReference type="NCBI Taxonomy" id="78410"/>
    <lineage>
        <taxon>Eukaryota</taxon>
        <taxon>Fungi</taxon>
        <taxon>Dikarya</taxon>
        <taxon>Ascomycota</taxon>
        <taxon>Pezizomycotina</taxon>
        <taxon>Sordariomycetes</taxon>
        <taxon>Hypocreomycetidae</taxon>
        <taxon>Hypocreales</taxon>
        <taxon>Nectriaceae</taxon>
        <taxon>Neonectria</taxon>
    </lineage>
</organism>
<dbReference type="AlphaFoldDB" id="A0A0P7ARV1"/>
<evidence type="ECO:0008006" key="4">
    <source>
        <dbReference type="Google" id="ProtNLM"/>
    </source>
</evidence>
<proteinExistence type="predicted"/>
<feature type="signal peptide" evidence="1">
    <location>
        <begin position="1"/>
        <end position="16"/>
    </location>
</feature>
<comment type="caution">
    <text evidence="2">The sequence shown here is derived from an EMBL/GenBank/DDBJ whole genome shotgun (WGS) entry which is preliminary data.</text>
</comment>
<gene>
    <name evidence="2" type="ORF">AK830_g9502</name>
</gene>
<dbReference type="Proteomes" id="UP000050424">
    <property type="component" value="Unassembled WGS sequence"/>
</dbReference>
<keyword evidence="3" id="KW-1185">Reference proteome</keyword>
<evidence type="ECO:0000313" key="2">
    <source>
        <dbReference type="EMBL" id="KPM37079.1"/>
    </source>
</evidence>
<evidence type="ECO:0000313" key="3">
    <source>
        <dbReference type="Proteomes" id="UP000050424"/>
    </source>
</evidence>
<feature type="chain" id="PRO_5006135005" description="Ricin B lectin domain-containing protein" evidence="1">
    <location>
        <begin position="17"/>
        <end position="169"/>
    </location>
</feature>
<accession>A0A0P7ARV1</accession>
<protein>
    <recommendedName>
        <fullName evidence="4">Ricin B lectin domain-containing protein</fullName>
    </recommendedName>
</protein>
<dbReference type="OrthoDB" id="4912193at2759"/>
<dbReference type="EMBL" id="LKCW01000178">
    <property type="protein sequence ID" value="KPM37079.1"/>
    <property type="molecule type" value="Genomic_DNA"/>
</dbReference>
<sequence length="169" mass="18062">MVSFKPFFLFCSLAAAAVLPRASQDVPAGHCCFTLNDVSTGAVVQENKASGFLYLNGGKPNGWYCINLSNSQNILLDDFNNACFLAPDGLFQCLDPTIGPNSWTLKKSGSNTLLAHDGSTTFTSCPNKNPGQLLYGIKSGDSSQCKKITLKAKGFKGTCKSFSARSLEE</sequence>
<keyword evidence="1" id="KW-0732">Signal</keyword>
<evidence type="ECO:0000256" key="1">
    <source>
        <dbReference type="SAM" id="SignalP"/>
    </source>
</evidence>
<reference evidence="2 3" key="1">
    <citation type="submission" date="2015-09" db="EMBL/GenBank/DDBJ databases">
        <title>Draft genome of a European isolate of the apple canker pathogen Neonectria ditissima.</title>
        <authorList>
            <person name="Gomez-Cortecero A."/>
            <person name="Harrison R.J."/>
            <person name="Armitage A.D."/>
        </authorList>
    </citation>
    <scope>NUCLEOTIDE SEQUENCE [LARGE SCALE GENOMIC DNA]</scope>
    <source>
        <strain evidence="2 3">R09/05</strain>
    </source>
</reference>
<name>A0A0P7ARV1_9HYPO</name>